<evidence type="ECO:0000259" key="3">
    <source>
        <dbReference type="Pfam" id="PF00346"/>
    </source>
</evidence>
<feature type="binding site" evidence="2">
    <location>
        <position position="462"/>
    </location>
    <ligand>
        <name>Mg(2+)</name>
        <dbReference type="ChEBI" id="CHEBI:18420"/>
    </ligand>
</feature>
<dbReference type="GO" id="GO:0016151">
    <property type="term" value="F:nickel cation binding"/>
    <property type="evidence" value="ECO:0007669"/>
    <property type="project" value="InterPro"/>
</dbReference>
<reference evidence="4" key="2">
    <citation type="submission" date="2022-10" db="EMBL/GenBank/DDBJ databases">
        <authorList>
            <person name="Trinh H.N."/>
        </authorList>
    </citation>
    <scope>NUCLEOTIDE SEQUENCE</scope>
    <source>
        <strain evidence="4">RN2-1</strain>
    </source>
</reference>
<dbReference type="EMBL" id="JAPDNT010000001">
    <property type="protein sequence ID" value="MCW3473717.1"/>
    <property type="molecule type" value="Genomic_DNA"/>
</dbReference>
<dbReference type="GO" id="GO:0051287">
    <property type="term" value="F:NAD binding"/>
    <property type="evidence" value="ECO:0007669"/>
    <property type="project" value="InterPro"/>
</dbReference>
<dbReference type="InterPro" id="IPR029014">
    <property type="entry name" value="NiFe-Hase_large"/>
</dbReference>
<evidence type="ECO:0000313" key="5">
    <source>
        <dbReference type="Proteomes" id="UP001165679"/>
    </source>
</evidence>
<keyword evidence="5" id="KW-1185">Reference proteome</keyword>
<dbReference type="SUPFAM" id="SSF143243">
    <property type="entry name" value="Nqo5-like"/>
    <property type="match status" value="1"/>
</dbReference>
<dbReference type="GO" id="GO:0016651">
    <property type="term" value="F:oxidoreductase activity, acting on NAD(P)H"/>
    <property type="evidence" value="ECO:0007669"/>
    <property type="project" value="InterPro"/>
</dbReference>
<keyword evidence="2" id="KW-0479">Metal-binding</keyword>
<feature type="domain" description="NADH-quinone oxidoreductase subunit D" evidence="3">
    <location>
        <begin position="274"/>
        <end position="427"/>
    </location>
</feature>
<dbReference type="InterPro" id="IPR037232">
    <property type="entry name" value="NADH_quin_OxRdtase_su_C/D-like"/>
</dbReference>
<protein>
    <submittedName>
        <fullName evidence="4">Nickel-dependent hydrogenase large subunit</fullName>
    </submittedName>
</protein>
<dbReference type="InterPro" id="IPR001501">
    <property type="entry name" value="Ni-dep_hyd_lsu"/>
</dbReference>
<accession>A0AA42CG71</accession>
<dbReference type="SUPFAM" id="SSF56762">
    <property type="entry name" value="HydB/Nqo4-like"/>
    <property type="match status" value="1"/>
</dbReference>
<dbReference type="Pfam" id="PF00374">
    <property type="entry name" value="NiFeSe_Hases"/>
    <property type="match status" value="1"/>
</dbReference>
<comment type="caution">
    <text evidence="4">The sequence shown here is derived from an EMBL/GenBank/DDBJ whole genome shotgun (WGS) entry which is preliminary data.</text>
</comment>
<dbReference type="RefSeq" id="WP_264712288.1">
    <property type="nucleotide sequence ID" value="NZ_JAPDNT010000001.1"/>
</dbReference>
<reference evidence="4" key="1">
    <citation type="submission" date="2022-09" db="EMBL/GenBank/DDBJ databases">
        <title>Rhodovastum sp. nov. RN2-1 isolated from soil in Seongnam, South Korea.</title>
        <authorList>
            <person name="Le N.T."/>
        </authorList>
    </citation>
    <scope>NUCLEOTIDE SEQUENCE</scope>
    <source>
        <strain evidence="4">RN2-1</strain>
    </source>
</reference>
<evidence type="ECO:0000256" key="2">
    <source>
        <dbReference type="PIRSR" id="PIRSR601501-1"/>
    </source>
</evidence>
<dbReference type="InterPro" id="IPR001135">
    <property type="entry name" value="NADH_Q_OxRdtase_suD"/>
</dbReference>
<sequence>MSASAIIRGAATAPCHPWPRHLLPADAWAGMVEALADEPSLALLAFWADTVQVHALFHDEADSRFLLASTQVAGGAYPALSPHRPAAAWFERMIHDLWGHAAAGGCDGRPWLDHGNWGVVAPLSPRPMPTAGAAEPPEFLPVEAEDFHQVPVGPVHAGIIEAGHFRFSAQGETVVRLEIRLGYLHKGTLGLMRGKSPRAAARFAARLSGDSTVAHAIAFARAAEAAAATEAPLRAQALRAVMAEMERIANHLGDCGGIANDAAFAFLPARFGWHREAMLRAAAAAFGHRLMMDCVVPGGIAGDIAPTGAAGILRALAMLEAELPSLLRVYEDYSSLVDRVVGTGIVAPELAARFAAGGYVGRAAGRAFDVRKAPGYAPYDTLDFRIPVLAEGDVDARIRIRTAEIRESILLLRRLLGALPDSAVSVQLPMTSGEGIGWAEGFRGDIWHWLRLDGGQIASVFMRDPSWLQWPLLESAVRDNIVADFPLCNKSFNCSYSGVDL</sequence>
<dbReference type="Gene3D" id="1.10.645.10">
    <property type="entry name" value="Cytochrome-c3 Hydrogenase, chain B"/>
    <property type="match status" value="1"/>
</dbReference>
<dbReference type="Pfam" id="PF00346">
    <property type="entry name" value="Complex1_49kDa"/>
    <property type="match status" value="1"/>
</dbReference>
<dbReference type="PANTHER" id="PTHR43485">
    <property type="entry name" value="HYDROGENASE-4 COMPONENT G"/>
    <property type="match status" value="1"/>
</dbReference>
<name>A0AA42CG71_9PROT</name>
<keyword evidence="1" id="KW-0560">Oxidoreductase</keyword>
<organism evidence="4 5">
    <name type="scientific">Limobrevibacterium gyesilva</name>
    <dbReference type="NCBI Taxonomy" id="2991712"/>
    <lineage>
        <taxon>Bacteria</taxon>
        <taxon>Pseudomonadati</taxon>
        <taxon>Pseudomonadota</taxon>
        <taxon>Alphaproteobacteria</taxon>
        <taxon>Acetobacterales</taxon>
        <taxon>Acetobacteraceae</taxon>
        <taxon>Limobrevibacterium</taxon>
    </lineage>
</organism>
<evidence type="ECO:0000256" key="1">
    <source>
        <dbReference type="ARBA" id="ARBA00023002"/>
    </source>
</evidence>
<keyword evidence="2" id="KW-0460">Magnesium</keyword>
<dbReference type="PANTHER" id="PTHR43485:SF1">
    <property type="entry name" value="FORMATE HYDROGENLYASE SUBUNIT 5-RELATED"/>
    <property type="match status" value="1"/>
</dbReference>
<gene>
    <name evidence="4" type="ORF">OL599_03935</name>
</gene>
<evidence type="ECO:0000313" key="4">
    <source>
        <dbReference type="EMBL" id="MCW3473717.1"/>
    </source>
</evidence>
<dbReference type="InterPro" id="IPR052197">
    <property type="entry name" value="ComplexI_49kDa-like"/>
</dbReference>
<dbReference type="GO" id="GO:0048038">
    <property type="term" value="F:quinone binding"/>
    <property type="evidence" value="ECO:0007669"/>
    <property type="project" value="InterPro"/>
</dbReference>
<dbReference type="Proteomes" id="UP001165679">
    <property type="component" value="Unassembled WGS sequence"/>
</dbReference>
<proteinExistence type="predicted"/>
<dbReference type="AlphaFoldDB" id="A0AA42CG71"/>